<feature type="region of interest" description="Disordered" evidence="1">
    <location>
        <begin position="784"/>
        <end position="825"/>
    </location>
</feature>
<evidence type="ECO:0000256" key="2">
    <source>
        <dbReference type="SAM" id="Phobius"/>
    </source>
</evidence>
<keyword evidence="2" id="KW-0472">Membrane</keyword>
<feature type="compositionally biased region" description="Basic and acidic residues" evidence="1">
    <location>
        <begin position="815"/>
        <end position="825"/>
    </location>
</feature>
<reference evidence="3" key="1">
    <citation type="journal article" date="2021" name="Sci. Rep.">
        <title>Diploid genomic architecture of Nitzschia inconspicua, an elite biomass production diatom.</title>
        <authorList>
            <person name="Oliver A."/>
            <person name="Podell S."/>
            <person name="Pinowska A."/>
            <person name="Traller J.C."/>
            <person name="Smith S.R."/>
            <person name="McClure R."/>
            <person name="Beliaev A."/>
            <person name="Bohutskyi P."/>
            <person name="Hill E.A."/>
            <person name="Rabines A."/>
            <person name="Zheng H."/>
            <person name="Allen L.Z."/>
            <person name="Kuo A."/>
            <person name="Grigoriev I.V."/>
            <person name="Allen A.E."/>
            <person name="Hazlebeck D."/>
            <person name="Allen E.E."/>
        </authorList>
    </citation>
    <scope>NUCLEOTIDE SEQUENCE</scope>
    <source>
        <strain evidence="3">Hildebrandi</strain>
    </source>
</reference>
<feature type="compositionally biased region" description="Polar residues" evidence="1">
    <location>
        <begin position="790"/>
        <end position="799"/>
    </location>
</feature>
<dbReference type="Proteomes" id="UP000693970">
    <property type="component" value="Unassembled WGS sequence"/>
</dbReference>
<keyword evidence="2" id="KW-0812">Transmembrane</keyword>
<evidence type="ECO:0000313" key="4">
    <source>
        <dbReference type="Proteomes" id="UP000693970"/>
    </source>
</evidence>
<dbReference type="EMBL" id="JAGRRH010000013">
    <property type="protein sequence ID" value="KAG7361514.1"/>
    <property type="molecule type" value="Genomic_DNA"/>
</dbReference>
<reference evidence="3" key="2">
    <citation type="submission" date="2021-04" db="EMBL/GenBank/DDBJ databases">
        <authorList>
            <person name="Podell S."/>
        </authorList>
    </citation>
    <scope>NUCLEOTIDE SEQUENCE</scope>
    <source>
        <strain evidence="3">Hildebrandi</strain>
    </source>
</reference>
<protein>
    <submittedName>
        <fullName evidence="3">Uncharacterized protein</fullName>
    </submittedName>
</protein>
<proteinExistence type="predicted"/>
<comment type="caution">
    <text evidence="3">The sequence shown here is derived from an EMBL/GenBank/DDBJ whole genome shotgun (WGS) entry which is preliminary data.</text>
</comment>
<feature type="transmembrane region" description="Helical" evidence="2">
    <location>
        <begin position="646"/>
        <end position="669"/>
    </location>
</feature>
<feature type="transmembrane region" description="Helical" evidence="2">
    <location>
        <begin position="169"/>
        <end position="194"/>
    </location>
</feature>
<evidence type="ECO:0000256" key="1">
    <source>
        <dbReference type="SAM" id="MobiDB-lite"/>
    </source>
</evidence>
<accession>A0A9K3PY54</accession>
<organism evidence="3 4">
    <name type="scientific">Nitzschia inconspicua</name>
    <dbReference type="NCBI Taxonomy" id="303405"/>
    <lineage>
        <taxon>Eukaryota</taxon>
        <taxon>Sar</taxon>
        <taxon>Stramenopiles</taxon>
        <taxon>Ochrophyta</taxon>
        <taxon>Bacillariophyta</taxon>
        <taxon>Bacillariophyceae</taxon>
        <taxon>Bacillariophycidae</taxon>
        <taxon>Bacillariales</taxon>
        <taxon>Bacillariaceae</taxon>
        <taxon>Nitzschia</taxon>
    </lineage>
</organism>
<evidence type="ECO:0000313" key="3">
    <source>
        <dbReference type="EMBL" id="KAG7361514.1"/>
    </source>
</evidence>
<keyword evidence="2" id="KW-1133">Transmembrane helix</keyword>
<feature type="region of interest" description="Disordered" evidence="1">
    <location>
        <begin position="1"/>
        <end position="67"/>
    </location>
</feature>
<name>A0A9K3PY54_9STRA</name>
<feature type="transmembrane region" description="Helical" evidence="2">
    <location>
        <begin position="834"/>
        <end position="858"/>
    </location>
</feature>
<dbReference type="OrthoDB" id="44201at2759"/>
<gene>
    <name evidence="3" type="ORF">IV203_036615</name>
</gene>
<sequence length="1776" mass="199718">MMESSSSDRQGSDHRVSTTPPATPIMKDASHVDFTGNVTGCLAPLMESSPYDDNTKESVESSLPSHHKIERGGNVTVTRRKTKRGTRKSIGEALKAESVATYPKSSLELRKMPVDVLLQPANVRQETTSVLSEDAGEDKLDEEEDIEKETDCLRLLCLRPQFTLRKQMMLSFGSINLITIAIVVMICVSLSILAGENVKSTSSDTAMQLVNESLGYRARYLAEYLTESIILVDTVKFLHEATRDRFEGHPNPTDEYVPFFDMYSGTNIYPVKGPAMPLQWNVTPNVNMSNVQEHLQSRWKIYENTPVDTTQASFIMQGACDPLEVDSMGDAFWPNCIDANNDIAAGGVVAPSNQTELYYRKGGDMVPILRAIFEQNDAIRDIGLYFLNNGAGAAVNYPHYSVSTQTTYISIGCEWLLSPNPYDPTRTIGSEEMAKVCKPEGEEVSNRLYNPMERDWCRDQASNPHKIFMDARENAWNPGEWLLILGRSVYDRMTQEFVACMYIGINLGKIEELLESSRTSERAEATVIHFDDEGYVVASSRNLTREGRLPIYDADLGMNKENYVRLSLLVDFNSRWDPLETRKMFEAFSTSDANFRVSVHPMPPIPEVYDSDYRPVFFVVTSFHLEDLTESIVALNDRVDDRVGNIITFTWIFGLVGIVVASVMIFAMAHMLTSPLTNMNNVASEIIGSFGDPNKEDEIRKSGDVSLETNCTPRTELSDVVSEFNIMVTNFSGASEAKTEKFMDDVLENTFPARQNLLDLYKSRSDQLSRYGAIGEHMEFERDEKDDDLNTSSSSQPSISFLHFGPNYSSTKTQSDGRKHGKESPASRTMCTALFLWIVLLIATPLLCITIILSASVITKINIEFARSTDDIQVEYLFLLKQVELSYARLRAGFVSSYTQRFINDLYLMTRYTSWLTFGALDSSESFPAMSSGVEQCKYFADDYTKCPFVKENFVCDCDWKQERYLDTCSNFANASSSRRLQRLYWISEFSNTSDGSRFETSFPFDHYSPQSGSWWDNLTTLPGSNDVSSGSGHNSPYERVRMYSKVPVTLPLYNYHLGESKNTNLGIGIGFENDGTFIAYSGCFSSRHVTLSGWSSNPENQAEIFRPELCPLGKFGFDPRCRGWYHSGRELYATEKLMLYISSPYLFASGEVRGEKTFAQTATIPIFDPSTSEHVGQTLLDFIATPIYSALQDTEYLGPEGFSILITVDSGTAPETIIGPGVSAGSNSIPISDGVLPFDLNCSMADGCEERRSRFEAIVDSMKRGESKDTEFTRKDGNGEIEILHLAYAPVYVTSIEQVDSSDFSRGVSRANQLVYSLGILETQQQMLLPFREIENATKHQSVVAVAVLGIIIFLATVSVVYTSYRLAASFSEPMIYLLGLLQEINKRGAGHDPPEVRKIKASQEIVTFSTTLEALFRVIRSANIAFFNGDLEFAYQVLNDALRLFRRLDNKKAIGVASNNLGNILLGIYRKMSASKVEKLCGLTRQDVVAQGIAHFHTAIQLGEKAYDEFHEQQGWSPSCLDFMQHLSNRYFNRGLFLLHVKKDHSNPDEIEQLGMRDIQIANDMDQEVVSYGEEIGWGSDDRAGKRFNVNIIRIQGYNILYELDYRHDWGVKELIEDTVGIVKTEYKNPCSDFFSNMSLAGRLQDLESQMMRYYSINEDLETAAKIAVRMLIEDERIFTEAMREALSVLIDFAESDEADAQFRTKMVPILRSYRKAVMALINEKRQSALEDMESISISFTKSIAGTIVNRDKIRISFPAAGEESTRIVTMEDF</sequence>
<keyword evidence="4" id="KW-1185">Reference proteome</keyword>